<protein>
    <submittedName>
        <fullName evidence="2">Uncharacterized protein</fullName>
    </submittedName>
</protein>
<gene>
    <name evidence="3" type="ORF">SAMN05216375_10729</name>
    <name evidence="2" type="ORF">TR210_1321</name>
</gene>
<dbReference type="Proteomes" id="UP000076878">
    <property type="component" value="Unassembled WGS sequence"/>
</dbReference>
<name>A0A143YR98_9LACT</name>
<evidence type="ECO:0000313" key="3">
    <source>
        <dbReference type="EMBL" id="SEJ06485.1"/>
    </source>
</evidence>
<feature type="region of interest" description="Disordered" evidence="1">
    <location>
        <begin position="148"/>
        <end position="197"/>
    </location>
</feature>
<dbReference type="EMBL" id="FNYT01000007">
    <property type="protein sequence ID" value="SEJ06485.1"/>
    <property type="molecule type" value="Genomic_DNA"/>
</dbReference>
<dbReference type="Proteomes" id="UP000199280">
    <property type="component" value="Unassembled WGS sequence"/>
</dbReference>
<reference evidence="3 5" key="2">
    <citation type="submission" date="2016-10" db="EMBL/GenBank/DDBJ databases">
        <authorList>
            <person name="Varghese N."/>
            <person name="Submissions S."/>
        </authorList>
    </citation>
    <scope>NUCLEOTIDE SEQUENCE [LARGE SCALE GENOMIC DNA]</scope>
    <source>
        <strain evidence="3 5">DSM 22150</strain>
    </source>
</reference>
<organism evidence="2 4">
    <name type="scientific">Trichococcus ilyis</name>
    <dbReference type="NCBI Taxonomy" id="640938"/>
    <lineage>
        <taxon>Bacteria</taxon>
        <taxon>Bacillati</taxon>
        <taxon>Bacillota</taxon>
        <taxon>Bacilli</taxon>
        <taxon>Lactobacillales</taxon>
        <taxon>Carnobacteriaceae</taxon>
        <taxon>Trichococcus</taxon>
    </lineage>
</organism>
<proteinExistence type="predicted"/>
<feature type="compositionally biased region" description="Basic residues" evidence="1">
    <location>
        <begin position="1"/>
        <end position="17"/>
    </location>
</feature>
<dbReference type="AlphaFoldDB" id="A0A143YR98"/>
<evidence type="ECO:0000313" key="2">
    <source>
        <dbReference type="EMBL" id="CZQ95622.1"/>
    </source>
</evidence>
<evidence type="ECO:0000256" key="1">
    <source>
        <dbReference type="SAM" id="MobiDB-lite"/>
    </source>
</evidence>
<accession>A0A143YR98</accession>
<reference evidence="2 4" key="1">
    <citation type="submission" date="2016-02" db="EMBL/GenBank/DDBJ databases">
        <authorList>
            <person name="Wen L."/>
            <person name="He K."/>
            <person name="Yang H."/>
        </authorList>
    </citation>
    <scope>NUCLEOTIDE SEQUENCE [LARGE SCALE GENOMIC DNA]</scope>
    <source>
        <strain evidence="2">Trichococcus_R210</strain>
    </source>
</reference>
<sequence length="197" mass="21559">MHDSRHLRRGLVRRRTASTRASSSGQHSLLGGRTITGNRNSGERAFTGGKSTMTCSPAGSPTPEQTSARQPPPPTRPGSPEDSLGIHAQLRPTFACRRKDYYREAQLRRGGVHRRKWRRDLNAGGNPHAGAGECTTVATSAEAWFAGGQHPLARPAPANIRSQEEGLLPGTATPVRRRSPEDEAPRPERRREPPRRS</sequence>
<evidence type="ECO:0000313" key="5">
    <source>
        <dbReference type="Proteomes" id="UP000199280"/>
    </source>
</evidence>
<feature type="region of interest" description="Disordered" evidence="1">
    <location>
        <begin position="1"/>
        <end position="85"/>
    </location>
</feature>
<keyword evidence="5" id="KW-1185">Reference proteome</keyword>
<feature type="compositionally biased region" description="Basic and acidic residues" evidence="1">
    <location>
        <begin position="178"/>
        <end position="197"/>
    </location>
</feature>
<evidence type="ECO:0000313" key="4">
    <source>
        <dbReference type="Proteomes" id="UP000076878"/>
    </source>
</evidence>
<feature type="compositionally biased region" description="Polar residues" evidence="1">
    <location>
        <begin position="49"/>
        <end position="64"/>
    </location>
</feature>
<dbReference type="EMBL" id="FJNB01000008">
    <property type="protein sequence ID" value="CZQ95622.1"/>
    <property type="molecule type" value="Genomic_DNA"/>
</dbReference>